<feature type="domain" description="Radical SAM core" evidence="11">
    <location>
        <begin position="74"/>
        <end position="292"/>
    </location>
</feature>
<keyword evidence="7 9" id="KW-0411">Iron-sulfur</keyword>
<reference evidence="12" key="1">
    <citation type="submission" date="2021-05" db="EMBL/GenBank/DDBJ databases">
        <title>The genome of the haptophyte Pavlova lutheri (Diacronema luteri, Pavlovales) - a model for lipid biosynthesis in eukaryotic algae.</title>
        <authorList>
            <person name="Hulatt C.J."/>
            <person name="Posewitz M.C."/>
        </authorList>
    </citation>
    <scope>NUCLEOTIDE SEQUENCE</scope>
    <source>
        <strain evidence="12">NIVA-4/92</strain>
    </source>
</reference>
<dbReference type="AlphaFoldDB" id="A0A8J5XMR8"/>
<dbReference type="SFLD" id="SFLDF00271">
    <property type="entry name" value="lipoyl_synthase"/>
    <property type="match status" value="1"/>
</dbReference>
<comment type="catalytic activity">
    <reaction evidence="8 9">
        <text>[[Fe-S] cluster scaffold protein carrying a second [4Fe-4S](2+) cluster] + N(6)-octanoyl-L-lysyl-[protein] + 2 oxidized [2Fe-2S]-[ferredoxin] + 2 S-adenosyl-L-methionine + 4 H(+) = [[Fe-S] cluster scaffold protein] + N(6)-[(R)-dihydrolipoyl]-L-lysyl-[protein] + 4 Fe(3+) + 2 hydrogen sulfide + 2 5'-deoxyadenosine + 2 L-methionine + 2 reduced [2Fe-2S]-[ferredoxin]</text>
        <dbReference type="Rhea" id="RHEA:16585"/>
        <dbReference type="Rhea" id="RHEA-COMP:9928"/>
        <dbReference type="Rhea" id="RHEA-COMP:10000"/>
        <dbReference type="Rhea" id="RHEA-COMP:10001"/>
        <dbReference type="Rhea" id="RHEA-COMP:10475"/>
        <dbReference type="Rhea" id="RHEA-COMP:14568"/>
        <dbReference type="Rhea" id="RHEA-COMP:14569"/>
        <dbReference type="ChEBI" id="CHEBI:15378"/>
        <dbReference type="ChEBI" id="CHEBI:17319"/>
        <dbReference type="ChEBI" id="CHEBI:29034"/>
        <dbReference type="ChEBI" id="CHEBI:29919"/>
        <dbReference type="ChEBI" id="CHEBI:33722"/>
        <dbReference type="ChEBI" id="CHEBI:33737"/>
        <dbReference type="ChEBI" id="CHEBI:33738"/>
        <dbReference type="ChEBI" id="CHEBI:57844"/>
        <dbReference type="ChEBI" id="CHEBI:59789"/>
        <dbReference type="ChEBI" id="CHEBI:78809"/>
        <dbReference type="ChEBI" id="CHEBI:83100"/>
        <dbReference type="EC" id="2.8.1.8"/>
    </reaction>
</comment>
<dbReference type="EMBL" id="JAGTXO010000012">
    <property type="protein sequence ID" value="KAG8464657.1"/>
    <property type="molecule type" value="Genomic_DNA"/>
</dbReference>
<dbReference type="PANTHER" id="PTHR10949:SF0">
    <property type="entry name" value="LIPOYL SYNTHASE, MITOCHONDRIAL"/>
    <property type="match status" value="1"/>
</dbReference>
<feature type="binding site" evidence="9">
    <location>
        <position position="67"/>
    </location>
    <ligand>
        <name>[4Fe-4S] cluster</name>
        <dbReference type="ChEBI" id="CHEBI:49883"/>
        <label>1</label>
    </ligand>
</feature>
<evidence type="ECO:0000313" key="12">
    <source>
        <dbReference type="EMBL" id="KAG8464657.1"/>
    </source>
</evidence>
<evidence type="ECO:0000256" key="6">
    <source>
        <dbReference type="ARBA" id="ARBA00023004"/>
    </source>
</evidence>
<feature type="binding site" evidence="9">
    <location>
        <position position="88"/>
    </location>
    <ligand>
        <name>[4Fe-4S] cluster</name>
        <dbReference type="ChEBI" id="CHEBI:49883"/>
        <label>2</label>
        <note>4Fe-4S-S-AdoMet</note>
    </ligand>
</feature>
<dbReference type="InterPro" id="IPR006638">
    <property type="entry name" value="Elp3/MiaA/NifB-like_rSAM"/>
</dbReference>
<dbReference type="Pfam" id="PF16881">
    <property type="entry name" value="LIAS_N"/>
    <property type="match status" value="1"/>
</dbReference>
<keyword evidence="10" id="KW-0732">Signal</keyword>
<feature type="binding site" evidence="9">
    <location>
        <position position="303"/>
    </location>
    <ligand>
        <name>[4Fe-4S] cluster</name>
        <dbReference type="ChEBI" id="CHEBI:49883"/>
        <label>1</label>
    </ligand>
</feature>
<sequence length="328" mass="35918">MLLFLAHATLGVASTQAPAVPRVGAPMPPRPSWLHVPAPGGARTRYEDLRNSVHGLNLHTVCEEAQCPNIGECWNGGTGTIMVLGDTCTRGCTFCAVNTASTPLPPDESEPMNVAQSIAQWGVDYVVVTSVDRDDLPDGGAGHFRRTVQMMKVLKPQLLVECLVSDFRGDLTAVEALATSGLDVYAHNVETVERLQPHVRDRRASYRQSLAVLRHAKVAQPGLVTKSSLMLGLGETSSEVRRTMDEMREAQIDILTLGQYLRPTERHLSVVEYVHPAQFDEYRDYGLSIGFDFVAAGPLVRSSYRAGELYLENKLKRAQTQRGASPLP</sequence>
<dbReference type="InterPro" id="IPR007197">
    <property type="entry name" value="rSAM"/>
</dbReference>
<dbReference type="SUPFAM" id="SSF102114">
    <property type="entry name" value="Radical SAM enzymes"/>
    <property type="match status" value="1"/>
</dbReference>
<dbReference type="OMA" id="RSCAFCQ"/>
<dbReference type="GO" id="GO:0009249">
    <property type="term" value="P:protein lipoylation"/>
    <property type="evidence" value="ECO:0007669"/>
    <property type="project" value="UniProtKB-UniRule"/>
</dbReference>
<accession>A0A8J5XMR8</accession>
<dbReference type="SFLD" id="SFLDG01058">
    <property type="entry name" value="lipoyl_synthase_like"/>
    <property type="match status" value="1"/>
</dbReference>
<comment type="similarity">
    <text evidence="9">Belongs to the radical SAM superfamily. Lipoyl synthase family.</text>
</comment>
<dbReference type="HAMAP" id="MF_00206">
    <property type="entry name" value="Lipoyl_synth"/>
    <property type="match status" value="1"/>
</dbReference>
<evidence type="ECO:0000256" key="5">
    <source>
        <dbReference type="ARBA" id="ARBA00022723"/>
    </source>
</evidence>
<protein>
    <recommendedName>
        <fullName evidence="9">Lipoyl synthase, mitochondrial</fullName>
        <ecNumber evidence="9">2.8.1.8</ecNumber>
    </recommendedName>
    <alternativeName>
        <fullName evidence="9">Lipoate synthase</fullName>
        <shortName evidence="9">LS</shortName>
        <shortName evidence="9">Lip-syn</shortName>
    </alternativeName>
    <alternativeName>
        <fullName evidence="9">Lipoic acid synthase</fullName>
    </alternativeName>
</protein>
<dbReference type="CDD" id="cd01335">
    <property type="entry name" value="Radical_SAM"/>
    <property type="match status" value="1"/>
</dbReference>
<evidence type="ECO:0000256" key="9">
    <source>
        <dbReference type="HAMAP-Rule" id="MF_03123"/>
    </source>
</evidence>
<comment type="caution">
    <text evidence="12">The sequence shown here is derived from an EMBL/GenBank/DDBJ whole genome shotgun (WGS) entry which is preliminary data.</text>
</comment>
<keyword evidence="2 9" id="KW-0004">4Fe-4S</keyword>
<dbReference type="NCBIfam" id="NF009544">
    <property type="entry name" value="PRK12928.1"/>
    <property type="match status" value="1"/>
</dbReference>
<feature type="binding site" evidence="9">
    <location>
        <position position="92"/>
    </location>
    <ligand>
        <name>[4Fe-4S] cluster</name>
        <dbReference type="ChEBI" id="CHEBI:49883"/>
        <label>2</label>
        <note>4Fe-4S-S-AdoMet</note>
    </ligand>
</feature>
<dbReference type="SMART" id="SM00729">
    <property type="entry name" value="Elp3"/>
    <property type="match status" value="1"/>
</dbReference>
<dbReference type="GO" id="GO:0046872">
    <property type="term" value="F:metal ion binding"/>
    <property type="evidence" value="ECO:0007669"/>
    <property type="project" value="UniProtKB-KW"/>
</dbReference>
<keyword evidence="4 9" id="KW-0949">S-adenosyl-L-methionine</keyword>
<evidence type="ECO:0000256" key="1">
    <source>
        <dbReference type="ARBA" id="ARBA00004173"/>
    </source>
</evidence>
<dbReference type="OrthoDB" id="3231at2759"/>
<dbReference type="GO" id="GO:0051539">
    <property type="term" value="F:4 iron, 4 sulfur cluster binding"/>
    <property type="evidence" value="ECO:0007669"/>
    <property type="project" value="UniProtKB-UniRule"/>
</dbReference>
<comment type="cofactor">
    <cofactor evidence="9">
        <name>[4Fe-4S] cluster</name>
        <dbReference type="ChEBI" id="CHEBI:49883"/>
    </cofactor>
    <text evidence="9">Binds 2 [4Fe-4S] clusters per subunit. One cluster is coordinated with 3 cysteines and an exchangeable S-adenosyl-L-methionine.</text>
</comment>
<evidence type="ECO:0000256" key="4">
    <source>
        <dbReference type="ARBA" id="ARBA00022691"/>
    </source>
</evidence>
<feature type="chain" id="PRO_5035223710" description="Lipoyl synthase, mitochondrial" evidence="10">
    <location>
        <begin position="16"/>
        <end position="328"/>
    </location>
</feature>
<evidence type="ECO:0000259" key="11">
    <source>
        <dbReference type="PROSITE" id="PS51918"/>
    </source>
</evidence>
<keyword evidence="13" id="KW-1185">Reference proteome</keyword>
<dbReference type="NCBIfam" id="TIGR00510">
    <property type="entry name" value="lipA"/>
    <property type="match status" value="1"/>
</dbReference>
<dbReference type="SFLD" id="SFLDS00029">
    <property type="entry name" value="Radical_SAM"/>
    <property type="match status" value="1"/>
</dbReference>
<comment type="function">
    <text evidence="9">Catalyzes the radical-mediated insertion of two sulfur atoms into the C-6 and C-8 positions of the octanoyl moiety bound to the lipoyl domains of lipoate-dependent enzymes, thereby converting the octanoylated domains into lipoylated derivatives.</text>
</comment>
<dbReference type="Proteomes" id="UP000751190">
    <property type="component" value="Unassembled WGS sequence"/>
</dbReference>
<dbReference type="UniPathway" id="UPA00538">
    <property type="reaction ID" value="UER00593"/>
</dbReference>
<dbReference type="Gene3D" id="3.20.20.70">
    <property type="entry name" value="Aldolase class I"/>
    <property type="match status" value="1"/>
</dbReference>
<evidence type="ECO:0000256" key="7">
    <source>
        <dbReference type="ARBA" id="ARBA00023014"/>
    </source>
</evidence>
<feature type="binding site" evidence="9">
    <location>
        <position position="95"/>
    </location>
    <ligand>
        <name>[4Fe-4S] cluster</name>
        <dbReference type="ChEBI" id="CHEBI:49883"/>
        <label>2</label>
        <note>4Fe-4S-S-AdoMet</note>
    </ligand>
</feature>
<dbReference type="InterPro" id="IPR058240">
    <property type="entry name" value="rSAM_sf"/>
</dbReference>
<keyword evidence="3 9" id="KW-0808">Transferase</keyword>
<organism evidence="12 13">
    <name type="scientific">Diacronema lutheri</name>
    <name type="common">Unicellular marine alga</name>
    <name type="synonym">Monochrysis lutheri</name>
    <dbReference type="NCBI Taxonomy" id="2081491"/>
    <lineage>
        <taxon>Eukaryota</taxon>
        <taxon>Haptista</taxon>
        <taxon>Haptophyta</taxon>
        <taxon>Pavlovophyceae</taxon>
        <taxon>Pavlovales</taxon>
        <taxon>Pavlovaceae</taxon>
        <taxon>Diacronema</taxon>
    </lineage>
</organism>
<dbReference type="GO" id="GO:0016992">
    <property type="term" value="F:lipoate synthase activity"/>
    <property type="evidence" value="ECO:0007669"/>
    <property type="project" value="UniProtKB-UniRule"/>
</dbReference>
<keyword evidence="9" id="KW-0496">Mitochondrion</keyword>
<dbReference type="GO" id="GO:0005739">
    <property type="term" value="C:mitochondrion"/>
    <property type="evidence" value="ECO:0007669"/>
    <property type="project" value="UniProtKB-SubCell"/>
</dbReference>
<comment type="subcellular location">
    <subcellularLocation>
        <location evidence="1 9">Mitochondrion</location>
    </subcellularLocation>
</comment>
<feature type="binding site" evidence="9">
    <location>
        <position position="62"/>
    </location>
    <ligand>
        <name>[4Fe-4S] cluster</name>
        <dbReference type="ChEBI" id="CHEBI:49883"/>
        <label>1</label>
    </ligand>
</feature>
<evidence type="ECO:0000256" key="2">
    <source>
        <dbReference type="ARBA" id="ARBA00022485"/>
    </source>
</evidence>
<feature type="signal peptide" evidence="10">
    <location>
        <begin position="1"/>
        <end position="15"/>
    </location>
</feature>
<gene>
    <name evidence="12" type="ORF">KFE25_010025</name>
</gene>
<dbReference type="InterPro" id="IPR031691">
    <property type="entry name" value="LIAS_N"/>
</dbReference>
<comment type="pathway">
    <text evidence="9">Protein modification; protein lipoylation via endogenous pathway; protein N(6)-(lipoyl)lysine from octanoyl-[acyl-carrier-protein]: step 2/2.</text>
</comment>
<dbReference type="PROSITE" id="PS51918">
    <property type="entry name" value="RADICAL_SAM"/>
    <property type="match status" value="1"/>
</dbReference>
<dbReference type="EC" id="2.8.1.8" evidence="9"/>
<keyword evidence="6 9" id="KW-0408">Iron</keyword>
<evidence type="ECO:0000256" key="8">
    <source>
        <dbReference type="ARBA" id="ARBA00047326"/>
    </source>
</evidence>
<dbReference type="NCBIfam" id="NF004019">
    <property type="entry name" value="PRK05481.1"/>
    <property type="match status" value="1"/>
</dbReference>
<feature type="binding site" evidence="9">
    <location>
        <position position="73"/>
    </location>
    <ligand>
        <name>[4Fe-4S] cluster</name>
        <dbReference type="ChEBI" id="CHEBI:49883"/>
        <label>1</label>
    </ligand>
</feature>
<evidence type="ECO:0000256" key="10">
    <source>
        <dbReference type="SAM" id="SignalP"/>
    </source>
</evidence>
<proteinExistence type="inferred from homology"/>
<name>A0A8J5XMR8_DIALT</name>
<dbReference type="InterPro" id="IPR003698">
    <property type="entry name" value="Lipoyl_synth"/>
</dbReference>
<keyword evidence="5 9" id="KW-0479">Metal-binding</keyword>
<dbReference type="PANTHER" id="PTHR10949">
    <property type="entry name" value="LIPOYL SYNTHASE"/>
    <property type="match status" value="1"/>
</dbReference>
<dbReference type="InterPro" id="IPR013785">
    <property type="entry name" value="Aldolase_TIM"/>
</dbReference>
<evidence type="ECO:0000256" key="3">
    <source>
        <dbReference type="ARBA" id="ARBA00022679"/>
    </source>
</evidence>
<evidence type="ECO:0000313" key="13">
    <source>
        <dbReference type="Proteomes" id="UP000751190"/>
    </source>
</evidence>
<dbReference type="PIRSF" id="PIRSF005963">
    <property type="entry name" value="Lipoyl_synth"/>
    <property type="match status" value="1"/>
</dbReference>
<dbReference type="Pfam" id="PF04055">
    <property type="entry name" value="Radical_SAM"/>
    <property type="match status" value="1"/>
</dbReference>